<reference evidence="2" key="1">
    <citation type="submission" date="2020-04" db="EMBL/GenBank/DDBJ databases">
        <authorList>
            <person name="Chiriac C."/>
            <person name="Salcher M."/>
            <person name="Ghai R."/>
            <person name="Kavagutti S V."/>
        </authorList>
    </citation>
    <scope>NUCLEOTIDE SEQUENCE</scope>
</reference>
<sequence length="132" mass="15564">MNREIKKRWVAALRSGKYRQGSGHLRKDGCYCALGVLCDLFVQDREHEGVSWDTTFDEYYFVRYEKDQATYYYEFLNPAVMKWAGVRHENPAFWMESAEEYFTVSDLNDDQTLSFEEIATIIEESPDNDADE</sequence>
<organism evidence="2">
    <name type="scientific">uncultured Caudovirales phage</name>
    <dbReference type="NCBI Taxonomy" id="2100421"/>
    <lineage>
        <taxon>Viruses</taxon>
        <taxon>Duplodnaviria</taxon>
        <taxon>Heunggongvirae</taxon>
        <taxon>Uroviricota</taxon>
        <taxon>Caudoviricetes</taxon>
        <taxon>Peduoviridae</taxon>
        <taxon>Maltschvirus</taxon>
        <taxon>Maltschvirus maltsch</taxon>
    </lineage>
</organism>
<feature type="domain" description="EF-hand" evidence="1">
    <location>
        <begin position="93"/>
        <end position="128"/>
    </location>
</feature>
<accession>A0A6J5M660</accession>
<dbReference type="InterPro" id="IPR002048">
    <property type="entry name" value="EF_hand_dom"/>
</dbReference>
<proteinExistence type="predicted"/>
<gene>
    <name evidence="2" type="ORF">UFOVP401_47</name>
</gene>
<protein>
    <recommendedName>
        <fullName evidence="1">EF-hand domain-containing protein</fullName>
    </recommendedName>
</protein>
<dbReference type="GO" id="GO:0005509">
    <property type="term" value="F:calcium ion binding"/>
    <property type="evidence" value="ECO:0007669"/>
    <property type="project" value="InterPro"/>
</dbReference>
<dbReference type="PROSITE" id="PS00018">
    <property type="entry name" value="EF_HAND_1"/>
    <property type="match status" value="1"/>
</dbReference>
<dbReference type="EMBL" id="LR796384">
    <property type="protein sequence ID" value="CAB4140973.1"/>
    <property type="molecule type" value="Genomic_DNA"/>
</dbReference>
<evidence type="ECO:0000313" key="2">
    <source>
        <dbReference type="EMBL" id="CAB4140973.1"/>
    </source>
</evidence>
<dbReference type="InterPro" id="IPR018247">
    <property type="entry name" value="EF_Hand_1_Ca_BS"/>
</dbReference>
<dbReference type="PROSITE" id="PS50222">
    <property type="entry name" value="EF_HAND_2"/>
    <property type="match status" value="1"/>
</dbReference>
<evidence type="ECO:0000259" key="1">
    <source>
        <dbReference type="PROSITE" id="PS50222"/>
    </source>
</evidence>
<name>A0A6J5M660_9CAUD</name>